<proteinExistence type="predicted"/>
<evidence type="ECO:0000313" key="1">
    <source>
        <dbReference type="EMBL" id="KAK9323450.1"/>
    </source>
</evidence>
<dbReference type="Proteomes" id="UP001489719">
    <property type="component" value="Unassembled WGS sequence"/>
</dbReference>
<sequence length="490" mass="53018">MGKVAYLGASHQFPLPDPSSRPSADMVDTFAEFANRRQCKVSALDIHRPFEPLCQTKHDLLQAMSGGGRIGFDAPYMPRDCDMRWYDRTEICQIVGRFDKILFVGDSMMRHIVGALHILLREDLGYGAVTAWNFRQDERDGCFCDGQFDTLRCGVQGIFNSDDVAKFDVDSLKCDAKSINVQNHVMPNYPPTAAELANLGDVFAAPAVDREKPVAVVYGHGHHNDLDTQATAGWLTSIQRTIAERMSKAVRRAQLFVTPGAAGPSMYDLDVLKHGHKALALFETGMADVCRGKEIDLLGTYNATAQTTIRDGKHSDIRGNLLKIMMVLNWLDKVDPVDGRARLEPGLAGAAPVPVVVPPPVSINRPPSTPESAAAAKKPAAPKPAASKPVSPAVEKIQKPPVKEPKLPEHVAAAAVAASKTNKKTPPKEATAGVDDNAGRTKQKSGKKSLSKVVPHEDEDLAGAPGPDKAPSAPDLPRRRKHDQSGDHVQ</sequence>
<reference evidence="2" key="1">
    <citation type="journal article" date="2024" name="Front. Bioeng. Biotechnol.">
        <title>Genome-scale model development and genomic sequencing of the oleaginous clade Lipomyces.</title>
        <authorList>
            <person name="Czajka J.J."/>
            <person name="Han Y."/>
            <person name="Kim J."/>
            <person name="Mondo S.J."/>
            <person name="Hofstad B.A."/>
            <person name="Robles A."/>
            <person name="Haridas S."/>
            <person name="Riley R."/>
            <person name="LaButti K."/>
            <person name="Pangilinan J."/>
            <person name="Andreopoulos W."/>
            <person name="Lipzen A."/>
            <person name="Yan J."/>
            <person name="Wang M."/>
            <person name="Ng V."/>
            <person name="Grigoriev I.V."/>
            <person name="Spatafora J.W."/>
            <person name="Magnuson J.K."/>
            <person name="Baker S.E."/>
            <person name="Pomraning K.R."/>
        </authorList>
    </citation>
    <scope>NUCLEOTIDE SEQUENCE [LARGE SCALE GENOMIC DNA]</scope>
    <source>
        <strain evidence="2">CBS 10300</strain>
    </source>
</reference>
<dbReference type="EMBL" id="MU970061">
    <property type="protein sequence ID" value="KAK9323450.1"/>
    <property type="molecule type" value="Genomic_DNA"/>
</dbReference>
<evidence type="ECO:0000313" key="2">
    <source>
        <dbReference type="Proteomes" id="UP001489719"/>
    </source>
</evidence>
<organism evidence="1 2">
    <name type="scientific">Lipomyces orientalis</name>
    <dbReference type="NCBI Taxonomy" id="1233043"/>
    <lineage>
        <taxon>Eukaryota</taxon>
        <taxon>Fungi</taxon>
        <taxon>Dikarya</taxon>
        <taxon>Ascomycota</taxon>
        <taxon>Saccharomycotina</taxon>
        <taxon>Lipomycetes</taxon>
        <taxon>Lipomycetales</taxon>
        <taxon>Lipomycetaceae</taxon>
        <taxon>Lipomyces</taxon>
    </lineage>
</organism>
<keyword evidence="2" id="KW-1185">Reference proteome</keyword>
<protein>
    <submittedName>
        <fullName evidence="1">Uncharacterized protein</fullName>
    </submittedName>
</protein>
<comment type="caution">
    <text evidence="1">The sequence shown here is derived from an EMBL/GenBank/DDBJ whole genome shotgun (WGS) entry which is preliminary data.</text>
</comment>
<accession>A0ACC3TQF5</accession>
<gene>
    <name evidence="1" type="ORF">V1517DRAFT_258147</name>
</gene>
<name>A0ACC3TQF5_9ASCO</name>